<dbReference type="STRING" id="1555112.LIP_0870"/>
<dbReference type="RefSeq" id="WP_068134731.1">
    <property type="nucleotide sequence ID" value="NZ_AP014924.1"/>
</dbReference>
<accession>A0A0K2SI86</accession>
<feature type="transmembrane region" description="Helical" evidence="1">
    <location>
        <begin position="118"/>
        <end position="137"/>
    </location>
</feature>
<keyword evidence="1" id="KW-1133">Transmembrane helix</keyword>
<feature type="transmembrane region" description="Helical" evidence="1">
    <location>
        <begin position="157"/>
        <end position="174"/>
    </location>
</feature>
<feature type="transmembrane region" description="Helical" evidence="1">
    <location>
        <begin position="87"/>
        <end position="106"/>
    </location>
</feature>
<organism evidence="2 3">
    <name type="scientific">Limnochorda pilosa</name>
    <dbReference type="NCBI Taxonomy" id="1555112"/>
    <lineage>
        <taxon>Bacteria</taxon>
        <taxon>Bacillati</taxon>
        <taxon>Bacillota</taxon>
        <taxon>Limnochordia</taxon>
        <taxon>Limnochordales</taxon>
        <taxon>Limnochordaceae</taxon>
        <taxon>Limnochorda</taxon>
    </lineage>
</organism>
<feature type="transmembrane region" description="Helical" evidence="1">
    <location>
        <begin position="25"/>
        <end position="55"/>
    </location>
</feature>
<keyword evidence="1" id="KW-0472">Membrane</keyword>
<dbReference type="EMBL" id="AP014924">
    <property type="protein sequence ID" value="BAS26727.1"/>
    <property type="molecule type" value="Genomic_DNA"/>
</dbReference>
<protein>
    <recommendedName>
        <fullName evidence="4">ECF transporter S component</fullName>
    </recommendedName>
</protein>
<dbReference type="KEGG" id="lpil:LIP_0870"/>
<sequence length="191" mass="19477">MEGRSISAEAGHALAANSYHLLRSALLLVLAVAVQLLGWPQLITGTVVNAVLLAAALTSPPLYGASVGVLTPVVALARGIIPPPAAPMVPFIAAGNALLVLVFWGFHRAGRRFGWRWASWLGAGVAAALKAAFLGYAATHLVTVPAPVAGMMQGPQLVTALAGAVMVLGLGPAVQQGLGRLFGWASPRVSP</sequence>
<dbReference type="OrthoDB" id="9809154at2"/>
<gene>
    <name evidence="2" type="ORF">LIP_0870</name>
</gene>
<keyword evidence="1" id="KW-0812">Transmembrane</keyword>
<evidence type="ECO:0000256" key="1">
    <source>
        <dbReference type="SAM" id="Phobius"/>
    </source>
</evidence>
<keyword evidence="3" id="KW-1185">Reference proteome</keyword>
<reference evidence="3" key="1">
    <citation type="submission" date="2015-07" db="EMBL/GenBank/DDBJ databases">
        <title>Complete genome sequence and phylogenetic analysis of Limnochorda pilosa.</title>
        <authorList>
            <person name="Watanabe M."/>
            <person name="Kojima H."/>
            <person name="Fukui M."/>
        </authorList>
    </citation>
    <scope>NUCLEOTIDE SEQUENCE [LARGE SCALE GENOMIC DNA]</scope>
    <source>
        <strain evidence="3">HC45</strain>
    </source>
</reference>
<evidence type="ECO:0000313" key="3">
    <source>
        <dbReference type="Proteomes" id="UP000065807"/>
    </source>
</evidence>
<evidence type="ECO:0008006" key="4">
    <source>
        <dbReference type="Google" id="ProtNLM"/>
    </source>
</evidence>
<dbReference type="Proteomes" id="UP000065807">
    <property type="component" value="Chromosome"/>
</dbReference>
<reference evidence="3" key="2">
    <citation type="journal article" date="2016" name="Int. J. Syst. Evol. Microbiol.">
        <title>Complete genome sequence and cell structure of Limnochorda pilosa, a Gram-negative spore-former within the phylum Firmicutes.</title>
        <authorList>
            <person name="Watanabe M."/>
            <person name="Kojima H."/>
            <person name="Fukui M."/>
        </authorList>
    </citation>
    <scope>NUCLEOTIDE SEQUENCE [LARGE SCALE GENOMIC DNA]</scope>
    <source>
        <strain evidence="3">HC45</strain>
    </source>
</reference>
<dbReference type="AlphaFoldDB" id="A0A0K2SI86"/>
<name>A0A0K2SI86_LIMPI</name>
<evidence type="ECO:0000313" key="2">
    <source>
        <dbReference type="EMBL" id="BAS26727.1"/>
    </source>
</evidence>
<proteinExistence type="predicted"/>